<dbReference type="Gene3D" id="1.10.3720.10">
    <property type="entry name" value="MetI-like"/>
    <property type="match status" value="1"/>
</dbReference>
<evidence type="ECO:0000256" key="1">
    <source>
        <dbReference type="ARBA" id="ARBA00004651"/>
    </source>
</evidence>
<evidence type="ECO:0000256" key="3">
    <source>
        <dbReference type="ARBA" id="ARBA00022475"/>
    </source>
</evidence>
<dbReference type="RefSeq" id="WP_153792268.1">
    <property type="nucleotide sequence ID" value="NZ_CP045915.1"/>
</dbReference>
<dbReference type="AlphaFoldDB" id="A0A5Q2TPQ3"/>
<organism evidence="9 10">
    <name type="scientific">Gracilibacillus salitolerans</name>
    <dbReference type="NCBI Taxonomy" id="2663022"/>
    <lineage>
        <taxon>Bacteria</taxon>
        <taxon>Bacillati</taxon>
        <taxon>Bacillota</taxon>
        <taxon>Bacilli</taxon>
        <taxon>Bacillales</taxon>
        <taxon>Bacillaceae</taxon>
        <taxon>Gracilibacillus</taxon>
    </lineage>
</organism>
<feature type="transmembrane region" description="Helical" evidence="7">
    <location>
        <begin position="68"/>
        <end position="94"/>
    </location>
</feature>
<reference evidence="9 10" key="1">
    <citation type="submission" date="2019-11" db="EMBL/GenBank/DDBJ databases">
        <title>Gracilibacillus salitolerans sp. nov., a moderate halophile isolated from a saline soil in northwest China.</title>
        <authorList>
            <person name="Gan L."/>
        </authorList>
    </citation>
    <scope>NUCLEOTIDE SEQUENCE [LARGE SCALE GENOMIC DNA]</scope>
    <source>
        <strain evidence="9 10">SCU50</strain>
    </source>
</reference>
<dbReference type="InterPro" id="IPR000515">
    <property type="entry name" value="MetI-like"/>
</dbReference>
<dbReference type="Proteomes" id="UP000339690">
    <property type="component" value="Chromosome"/>
</dbReference>
<keyword evidence="5 7" id="KW-1133">Transmembrane helix</keyword>
<evidence type="ECO:0000256" key="4">
    <source>
        <dbReference type="ARBA" id="ARBA00022692"/>
    </source>
</evidence>
<feature type="transmembrane region" description="Helical" evidence="7">
    <location>
        <begin position="169"/>
        <end position="190"/>
    </location>
</feature>
<sequence>MQYKGVTIHYHLMLLPGMIILFIYNLLPISGNIMAFQDYIPAKGISGSEWIGFENFTYMFELESSRRVFFNTIFIASMKIIMNIIVPVTFALLLNEVIFMKIKRSIQTIVYLPHFLSWVVLAGVLIDMLSGNGLINKVISFFTGETMFFLASNTWFPVVIVLSDVWKEFGFNAIIILAALTAINPALYEAADIDGASRLRKIWHITLPGIAPTIVLLSTLSIGQILNAGFDQIFNLYNPLVYESGDIIDTYVYRTGLINAQFGLATAVGMMKAVIGFVLIILSYRLAYRYANYRIF</sequence>
<keyword evidence="2 7" id="KW-0813">Transport</keyword>
<dbReference type="EMBL" id="CP045915">
    <property type="protein sequence ID" value="QGH36077.1"/>
    <property type="molecule type" value="Genomic_DNA"/>
</dbReference>
<dbReference type="Pfam" id="PF00528">
    <property type="entry name" value="BPD_transp_1"/>
    <property type="match status" value="1"/>
</dbReference>
<dbReference type="InterPro" id="IPR050809">
    <property type="entry name" value="UgpAE/MalFG_permease"/>
</dbReference>
<name>A0A5Q2TPQ3_9BACI</name>
<dbReference type="PANTHER" id="PTHR43227:SF11">
    <property type="entry name" value="BLL4140 PROTEIN"/>
    <property type="match status" value="1"/>
</dbReference>
<feature type="transmembrane region" description="Helical" evidence="7">
    <location>
        <begin position="106"/>
        <end position="126"/>
    </location>
</feature>
<feature type="transmembrane region" description="Helical" evidence="7">
    <location>
        <begin position="262"/>
        <end position="284"/>
    </location>
</feature>
<keyword evidence="3" id="KW-1003">Cell membrane</keyword>
<dbReference type="GO" id="GO:0005886">
    <property type="term" value="C:plasma membrane"/>
    <property type="evidence" value="ECO:0007669"/>
    <property type="project" value="UniProtKB-SubCell"/>
</dbReference>
<evidence type="ECO:0000256" key="5">
    <source>
        <dbReference type="ARBA" id="ARBA00022989"/>
    </source>
</evidence>
<dbReference type="CDD" id="cd06261">
    <property type="entry name" value="TM_PBP2"/>
    <property type="match status" value="1"/>
</dbReference>
<evidence type="ECO:0000256" key="2">
    <source>
        <dbReference type="ARBA" id="ARBA00022448"/>
    </source>
</evidence>
<dbReference type="GO" id="GO:0055085">
    <property type="term" value="P:transmembrane transport"/>
    <property type="evidence" value="ECO:0007669"/>
    <property type="project" value="InterPro"/>
</dbReference>
<keyword evidence="6 7" id="KW-0472">Membrane</keyword>
<dbReference type="KEGG" id="grc:GI584_19375"/>
<accession>A0A5Q2TPQ3</accession>
<evidence type="ECO:0000313" key="9">
    <source>
        <dbReference type="EMBL" id="QGH36077.1"/>
    </source>
</evidence>
<proteinExistence type="inferred from homology"/>
<feature type="transmembrane region" description="Helical" evidence="7">
    <location>
        <begin position="138"/>
        <end position="163"/>
    </location>
</feature>
<evidence type="ECO:0000313" key="10">
    <source>
        <dbReference type="Proteomes" id="UP000339690"/>
    </source>
</evidence>
<dbReference type="PROSITE" id="PS50928">
    <property type="entry name" value="ABC_TM1"/>
    <property type="match status" value="1"/>
</dbReference>
<evidence type="ECO:0000256" key="6">
    <source>
        <dbReference type="ARBA" id="ARBA00023136"/>
    </source>
</evidence>
<feature type="transmembrane region" description="Helical" evidence="7">
    <location>
        <begin position="6"/>
        <end position="27"/>
    </location>
</feature>
<keyword evidence="4 7" id="KW-0812">Transmembrane</keyword>
<dbReference type="InterPro" id="IPR035906">
    <property type="entry name" value="MetI-like_sf"/>
</dbReference>
<evidence type="ECO:0000259" key="8">
    <source>
        <dbReference type="PROSITE" id="PS50928"/>
    </source>
</evidence>
<protein>
    <submittedName>
        <fullName evidence="9">ABC transporter permease subunit</fullName>
    </submittedName>
</protein>
<dbReference type="SUPFAM" id="SSF161098">
    <property type="entry name" value="MetI-like"/>
    <property type="match status" value="1"/>
</dbReference>
<feature type="domain" description="ABC transmembrane type-1" evidence="8">
    <location>
        <begin position="69"/>
        <end position="283"/>
    </location>
</feature>
<keyword evidence="10" id="KW-1185">Reference proteome</keyword>
<gene>
    <name evidence="9" type="ORF">GI584_19375</name>
</gene>
<evidence type="ECO:0000256" key="7">
    <source>
        <dbReference type="RuleBase" id="RU363032"/>
    </source>
</evidence>
<dbReference type="PANTHER" id="PTHR43227">
    <property type="entry name" value="BLL4140 PROTEIN"/>
    <property type="match status" value="1"/>
</dbReference>
<comment type="subcellular location">
    <subcellularLocation>
        <location evidence="1 7">Cell membrane</location>
        <topology evidence="1 7">Multi-pass membrane protein</topology>
    </subcellularLocation>
</comment>
<comment type="similarity">
    <text evidence="7">Belongs to the binding-protein-dependent transport system permease family.</text>
</comment>